<evidence type="ECO:0000256" key="2">
    <source>
        <dbReference type="ARBA" id="ARBA00009881"/>
    </source>
</evidence>
<dbReference type="EMBL" id="JAAMOX010000001">
    <property type="protein sequence ID" value="NIH52925.1"/>
    <property type="molecule type" value="Genomic_DNA"/>
</dbReference>
<dbReference type="CDD" id="cd04730">
    <property type="entry name" value="NPD_like"/>
    <property type="match status" value="1"/>
</dbReference>
<dbReference type="GO" id="GO:0051213">
    <property type="term" value="F:dioxygenase activity"/>
    <property type="evidence" value="ECO:0007669"/>
    <property type="project" value="UniProtKB-KW"/>
</dbReference>
<evidence type="ECO:0000313" key="10">
    <source>
        <dbReference type="EMBL" id="NIH52925.1"/>
    </source>
</evidence>
<organism evidence="10 11">
    <name type="scientific">Lysinibacter cavernae</name>
    <dbReference type="NCBI Taxonomy" id="1640652"/>
    <lineage>
        <taxon>Bacteria</taxon>
        <taxon>Bacillati</taxon>
        <taxon>Actinomycetota</taxon>
        <taxon>Actinomycetes</taxon>
        <taxon>Micrococcales</taxon>
        <taxon>Microbacteriaceae</taxon>
        <taxon>Lysinibacter</taxon>
    </lineage>
</organism>
<reference evidence="10 11" key="1">
    <citation type="submission" date="2020-02" db="EMBL/GenBank/DDBJ databases">
        <title>Sequencing the genomes of 1000 actinobacteria strains.</title>
        <authorList>
            <person name="Klenk H.-P."/>
        </authorList>
    </citation>
    <scope>NUCLEOTIDE SEQUENCE [LARGE SCALE GENOMIC DNA]</scope>
    <source>
        <strain evidence="10 11">DSM 27960</strain>
    </source>
</reference>
<name>A0A7X5R002_9MICO</name>
<dbReference type="RefSeq" id="WP_167148125.1">
    <property type="nucleotide sequence ID" value="NZ_JAAMOX010000001.1"/>
</dbReference>
<keyword evidence="5" id="KW-0288">FMN</keyword>
<evidence type="ECO:0000256" key="4">
    <source>
        <dbReference type="ARBA" id="ARBA00022630"/>
    </source>
</evidence>
<evidence type="ECO:0000256" key="8">
    <source>
        <dbReference type="ARBA" id="ARBA00031155"/>
    </source>
</evidence>
<comment type="caution">
    <text evidence="10">The sequence shown here is derived from an EMBL/GenBank/DDBJ whole genome shotgun (WGS) entry which is preliminary data.</text>
</comment>
<evidence type="ECO:0000313" key="11">
    <source>
        <dbReference type="Proteomes" id="UP000541033"/>
    </source>
</evidence>
<comment type="cofactor">
    <cofactor evidence="1">
        <name>FMN</name>
        <dbReference type="ChEBI" id="CHEBI:58210"/>
    </cofactor>
</comment>
<sequence>MNPLLDSLGITNPVLAAPMAGGATTPELVISAGEAGSLGFLASGYTPADALAARMAAVRDSGVAFGVNLFAPNPVPISAGEFASYARRLQADADVFGLDLSTSSPLDDDDDWQNKLDVLLSDPVPAVSFTFGIPSTEVIAALKRAGSRIIQTITSVDEAKQAAEAGVDALVVQSWEAGGHSGTLTPNLLPLPIPLADLVASVSQAVTIPLIAAGGISSAGDVAVALRSGASAVSVGTALLRANESGASSAHRAALADPAFAGTAITRAFTGRPARGLYNGFMIAHSDEAPLGYPAVHHLTSPLRKAAAAAGDTQRMHLWAGTGFASAEAGPVEDILNGLAAGA</sequence>
<comment type="catalytic activity">
    <reaction evidence="9">
        <text>3 propionate 3-nitronate + 3 O2 + H2O = 3 3-oxopropanoate + 2 nitrate + nitrite + H2O2 + 3 H(+)</text>
        <dbReference type="Rhea" id="RHEA:57332"/>
        <dbReference type="ChEBI" id="CHEBI:15377"/>
        <dbReference type="ChEBI" id="CHEBI:15378"/>
        <dbReference type="ChEBI" id="CHEBI:15379"/>
        <dbReference type="ChEBI" id="CHEBI:16240"/>
        <dbReference type="ChEBI" id="CHEBI:16301"/>
        <dbReference type="ChEBI" id="CHEBI:17632"/>
        <dbReference type="ChEBI" id="CHEBI:33190"/>
        <dbReference type="ChEBI" id="CHEBI:136067"/>
    </reaction>
</comment>
<evidence type="ECO:0000256" key="9">
    <source>
        <dbReference type="ARBA" id="ARBA00049401"/>
    </source>
</evidence>
<keyword evidence="11" id="KW-1185">Reference proteome</keyword>
<dbReference type="SUPFAM" id="SSF51412">
    <property type="entry name" value="Inosine monophosphate dehydrogenase (IMPDH)"/>
    <property type="match status" value="1"/>
</dbReference>
<evidence type="ECO:0000256" key="3">
    <source>
        <dbReference type="ARBA" id="ARBA00022575"/>
    </source>
</evidence>
<dbReference type="Gene3D" id="3.20.20.70">
    <property type="entry name" value="Aldolase class I"/>
    <property type="match status" value="1"/>
</dbReference>
<dbReference type="PANTHER" id="PTHR42747:SF3">
    <property type="entry name" value="NITRONATE MONOOXYGENASE-RELATED"/>
    <property type="match status" value="1"/>
</dbReference>
<dbReference type="GO" id="GO:0009636">
    <property type="term" value="P:response to toxic substance"/>
    <property type="evidence" value="ECO:0007669"/>
    <property type="project" value="UniProtKB-KW"/>
</dbReference>
<protein>
    <recommendedName>
        <fullName evidence="8">Propionate 3-nitronate monooxygenase</fullName>
    </recommendedName>
</protein>
<dbReference type="AlphaFoldDB" id="A0A7X5R002"/>
<evidence type="ECO:0000256" key="5">
    <source>
        <dbReference type="ARBA" id="ARBA00022643"/>
    </source>
</evidence>
<comment type="similarity">
    <text evidence="2">Belongs to the nitronate monooxygenase family. NMO class I subfamily.</text>
</comment>
<keyword evidence="6" id="KW-0560">Oxidoreductase</keyword>
<proteinExistence type="inferred from homology"/>
<keyword evidence="4" id="KW-0285">Flavoprotein</keyword>
<dbReference type="InterPro" id="IPR004136">
    <property type="entry name" value="NMO"/>
</dbReference>
<dbReference type="GO" id="GO:0018580">
    <property type="term" value="F:nitronate monooxygenase activity"/>
    <property type="evidence" value="ECO:0007669"/>
    <property type="project" value="InterPro"/>
</dbReference>
<keyword evidence="10" id="KW-0223">Dioxygenase</keyword>
<evidence type="ECO:0000256" key="7">
    <source>
        <dbReference type="ARBA" id="ARBA00023033"/>
    </source>
</evidence>
<keyword evidence="7" id="KW-0503">Monooxygenase</keyword>
<dbReference type="InterPro" id="IPR013785">
    <property type="entry name" value="Aldolase_TIM"/>
</dbReference>
<accession>A0A7X5R002</accession>
<evidence type="ECO:0000256" key="1">
    <source>
        <dbReference type="ARBA" id="ARBA00001917"/>
    </source>
</evidence>
<dbReference type="Pfam" id="PF03060">
    <property type="entry name" value="NMO"/>
    <property type="match status" value="1"/>
</dbReference>
<dbReference type="PANTHER" id="PTHR42747">
    <property type="entry name" value="NITRONATE MONOOXYGENASE-RELATED"/>
    <property type="match status" value="1"/>
</dbReference>
<dbReference type="Proteomes" id="UP000541033">
    <property type="component" value="Unassembled WGS sequence"/>
</dbReference>
<gene>
    <name evidence="10" type="ORF">FHX76_000793</name>
</gene>
<keyword evidence="3" id="KW-0216">Detoxification</keyword>
<evidence type="ECO:0000256" key="6">
    <source>
        <dbReference type="ARBA" id="ARBA00023002"/>
    </source>
</evidence>